<name>A0AAD9QUU0_ACRCE</name>
<dbReference type="AlphaFoldDB" id="A0AAD9QUU0"/>
<evidence type="ECO:0000313" key="1">
    <source>
        <dbReference type="EMBL" id="KAK2567501.1"/>
    </source>
</evidence>
<feature type="non-terminal residue" evidence="1">
    <location>
        <position position="125"/>
    </location>
</feature>
<gene>
    <name evidence="1" type="ORF">P5673_008326</name>
</gene>
<keyword evidence="2" id="KW-1185">Reference proteome</keyword>
<reference evidence="1" key="1">
    <citation type="journal article" date="2023" name="G3 (Bethesda)">
        <title>Whole genome assembly and annotation of the endangered Caribbean coral Acropora cervicornis.</title>
        <authorList>
            <person name="Selwyn J.D."/>
            <person name="Vollmer S.V."/>
        </authorList>
    </citation>
    <scope>NUCLEOTIDE SEQUENCE</scope>
    <source>
        <strain evidence="1">K2</strain>
    </source>
</reference>
<proteinExistence type="predicted"/>
<dbReference type="EMBL" id="JARQWQ010000014">
    <property type="protein sequence ID" value="KAK2567501.1"/>
    <property type="molecule type" value="Genomic_DNA"/>
</dbReference>
<accession>A0AAD9QUU0</accession>
<comment type="caution">
    <text evidence="1">The sequence shown here is derived from an EMBL/GenBank/DDBJ whole genome shotgun (WGS) entry which is preliminary data.</text>
</comment>
<sequence>MDYLHITWDVVKDKPMKATNLKKATSPDNVSPRDLWQRHPQCGIEEFAYLPGSPSFSFTLGRLKSGNTEIPRARIEIGRSFNHWAALCWSLLPNSFKSSPRLGSFKKSIVENNNLLNSIISEKAS</sequence>
<dbReference type="Proteomes" id="UP001249851">
    <property type="component" value="Unassembled WGS sequence"/>
</dbReference>
<organism evidence="1 2">
    <name type="scientific">Acropora cervicornis</name>
    <name type="common">Staghorn coral</name>
    <dbReference type="NCBI Taxonomy" id="6130"/>
    <lineage>
        <taxon>Eukaryota</taxon>
        <taxon>Metazoa</taxon>
        <taxon>Cnidaria</taxon>
        <taxon>Anthozoa</taxon>
        <taxon>Hexacorallia</taxon>
        <taxon>Scleractinia</taxon>
        <taxon>Astrocoeniina</taxon>
        <taxon>Acroporidae</taxon>
        <taxon>Acropora</taxon>
    </lineage>
</organism>
<reference evidence="1" key="2">
    <citation type="journal article" date="2023" name="Science">
        <title>Genomic signatures of disease resistance in endangered staghorn corals.</title>
        <authorList>
            <person name="Vollmer S.V."/>
            <person name="Selwyn J.D."/>
            <person name="Despard B.A."/>
            <person name="Roesel C.L."/>
        </authorList>
    </citation>
    <scope>NUCLEOTIDE SEQUENCE</scope>
    <source>
        <strain evidence="1">K2</strain>
    </source>
</reference>
<evidence type="ECO:0000313" key="2">
    <source>
        <dbReference type="Proteomes" id="UP001249851"/>
    </source>
</evidence>
<protein>
    <submittedName>
        <fullName evidence="1">Uncharacterized protein</fullName>
    </submittedName>
</protein>